<sequence length="88" mass="9584">MGRCIFLFNKIVNIEAVVVVVKEGKSDGWIQSSSSSSGRKCEDAALPCSHFKAAPLLRLWLACVLMTLNATGINNCSINNCSIRPWQA</sequence>
<organism evidence="1 2">
    <name type="scientific">Populus tomentosa</name>
    <name type="common">Chinese white poplar</name>
    <dbReference type="NCBI Taxonomy" id="118781"/>
    <lineage>
        <taxon>Eukaryota</taxon>
        <taxon>Viridiplantae</taxon>
        <taxon>Streptophyta</taxon>
        <taxon>Embryophyta</taxon>
        <taxon>Tracheophyta</taxon>
        <taxon>Spermatophyta</taxon>
        <taxon>Magnoliopsida</taxon>
        <taxon>eudicotyledons</taxon>
        <taxon>Gunneridae</taxon>
        <taxon>Pentapetalae</taxon>
        <taxon>rosids</taxon>
        <taxon>fabids</taxon>
        <taxon>Malpighiales</taxon>
        <taxon>Salicaceae</taxon>
        <taxon>Saliceae</taxon>
        <taxon>Populus</taxon>
    </lineage>
</organism>
<keyword evidence="2" id="KW-1185">Reference proteome</keyword>
<dbReference type="AlphaFoldDB" id="A0A8X7YXN3"/>
<proteinExistence type="predicted"/>
<gene>
    <name evidence="1" type="ORF">POTOM_038618</name>
</gene>
<dbReference type="Proteomes" id="UP000886885">
    <property type="component" value="Chromosome 10D"/>
</dbReference>
<comment type="caution">
    <text evidence="1">The sequence shown here is derived from an EMBL/GenBank/DDBJ whole genome shotgun (WGS) entry which is preliminary data.</text>
</comment>
<dbReference type="EMBL" id="JAAWWB010000020">
    <property type="protein sequence ID" value="KAG6758280.1"/>
    <property type="molecule type" value="Genomic_DNA"/>
</dbReference>
<evidence type="ECO:0000313" key="2">
    <source>
        <dbReference type="Proteomes" id="UP000886885"/>
    </source>
</evidence>
<name>A0A8X7YXN3_POPTO</name>
<evidence type="ECO:0000313" key="1">
    <source>
        <dbReference type="EMBL" id="KAG6758280.1"/>
    </source>
</evidence>
<reference evidence="1" key="1">
    <citation type="journal article" date="2020" name="bioRxiv">
        <title>Hybrid origin of Populus tomentosa Carr. identified through genome sequencing and phylogenomic analysis.</title>
        <authorList>
            <person name="An X."/>
            <person name="Gao K."/>
            <person name="Chen Z."/>
            <person name="Li J."/>
            <person name="Yang X."/>
            <person name="Yang X."/>
            <person name="Zhou J."/>
            <person name="Guo T."/>
            <person name="Zhao T."/>
            <person name="Huang S."/>
            <person name="Miao D."/>
            <person name="Khan W.U."/>
            <person name="Rao P."/>
            <person name="Ye M."/>
            <person name="Lei B."/>
            <person name="Liao W."/>
            <person name="Wang J."/>
            <person name="Ji L."/>
            <person name="Li Y."/>
            <person name="Guo B."/>
            <person name="Mustafa N.S."/>
            <person name="Li S."/>
            <person name="Yun Q."/>
            <person name="Keller S.R."/>
            <person name="Mao J."/>
            <person name="Zhang R."/>
            <person name="Strauss S.H."/>
        </authorList>
    </citation>
    <scope>NUCLEOTIDE SEQUENCE</scope>
    <source>
        <strain evidence="1">GM15</strain>
        <tissue evidence="1">Leaf</tissue>
    </source>
</reference>
<protein>
    <submittedName>
        <fullName evidence="1">Uncharacterized protein</fullName>
    </submittedName>
</protein>
<accession>A0A8X7YXN3</accession>